<dbReference type="CDD" id="cd00563">
    <property type="entry name" value="Dtyr_deacylase"/>
    <property type="match status" value="1"/>
</dbReference>
<comment type="domain">
    <text evidence="2">A Gly-cisPro motif from one monomer fits into the active site of the other monomer to allow specific chiral rejection of L-amino acids.</text>
</comment>
<dbReference type="PANTHER" id="PTHR10472:SF5">
    <property type="entry name" value="D-AMINOACYL-TRNA DEACYLASE 1"/>
    <property type="match status" value="1"/>
</dbReference>
<dbReference type="SUPFAM" id="SSF69500">
    <property type="entry name" value="DTD-like"/>
    <property type="match status" value="1"/>
</dbReference>
<keyword evidence="2" id="KW-0820">tRNA-binding</keyword>
<dbReference type="GO" id="GO:0005737">
    <property type="term" value="C:cytoplasm"/>
    <property type="evidence" value="ECO:0007669"/>
    <property type="project" value="UniProtKB-SubCell"/>
</dbReference>
<dbReference type="GO" id="GO:0000049">
    <property type="term" value="F:tRNA binding"/>
    <property type="evidence" value="ECO:0007669"/>
    <property type="project" value="UniProtKB-UniRule"/>
</dbReference>
<dbReference type="InterPro" id="IPR003732">
    <property type="entry name" value="Daa-tRNA_deacyls_DTD"/>
</dbReference>
<name>A0A5M4AXY2_9BACT</name>
<dbReference type="NCBIfam" id="TIGR00256">
    <property type="entry name" value="D-aminoacyl-tRNA deacylase"/>
    <property type="match status" value="1"/>
</dbReference>
<keyword evidence="2" id="KW-0963">Cytoplasm</keyword>
<dbReference type="FunFam" id="3.50.80.10:FF:000001">
    <property type="entry name" value="D-aminoacyl-tRNA deacylase"/>
    <property type="match status" value="1"/>
</dbReference>
<dbReference type="Gene3D" id="3.50.80.10">
    <property type="entry name" value="D-tyrosyl-tRNA(Tyr) deacylase"/>
    <property type="match status" value="1"/>
</dbReference>
<comment type="similarity">
    <text evidence="1 2">Belongs to the DTD family.</text>
</comment>
<keyword evidence="2" id="KW-0694">RNA-binding</keyword>
<protein>
    <recommendedName>
        <fullName evidence="2">D-aminoacyl-tRNA deacylase</fullName>
        <shortName evidence="2">DTD</shortName>
        <ecNumber evidence="2">3.1.1.96</ecNumber>
    </recommendedName>
    <alternativeName>
        <fullName evidence="2">Gly-tRNA(Ala) deacylase</fullName>
        <ecNumber evidence="2">3.1.1.-</ecNumber>
    </alternativeName>
</protein>
<organism evidence="3 4">
    <name type="scientific">Prolixibacter bellariivorans</name>
    <dbReference type="NCBI Taxonomy" id="314319"/>
    <lineage>
        <taxon>Bacteria</taxon>
        <taxon>Pseudomonadati</taxon>
        <taxon>Bacteroidota</taxon>
        <taxon>Bacteroidia</taxon>
        <taxon>Marinilabiliales</taxon>
        <taxon>Prolixibacteraceae</taxon>
        <taxon>Prolixibacter</taxon>
    </lineage>
</organism>
<comment type="catalytic activity">
    <reaction evidence="2">
        <text>glycyl-tRNA(Ala) + H2O = tRNA(Ala) + glycine + H(+)</text>
        <dbReference type="Rhea" id="RHEA:53744"/>
        <dbReference type="Rhea" id="RHEA-COMP:9657"/>
        <dbReference type="Rhea" id="RHEA-COMP:13640"/>
        <dbReference type="ChEBI" id="CHEBI:15377"/>
        <dbReference type="ChEBI" id="CHEBI:15378"/>
        <dbReference type="ChEBI" id="CHEBI:57305"/>
        <dbReference type="ChEBI" id="CHEBI:78442"/>
        <dbReference type="ChEBI" id="CHEBI:78522"/>
    </reaction>
</comment>
<comment type="catalytic activity">
    <reaction evidence="2">
        <text>a D-aminoacyl-tRNA + H2O = a tRNA + a D-alpha-amino acid + H(+)</text>
        <dbReference type="Rhea" id="RHEA:13953"/>
        <dbReference type="Rhea" id="RHEA-COMP:10123"/>
        <dbReference type="Rhea" id="RHEA-COMP:10124"/>
        <dbReference type="ChEBI" id="CHEBI:15377"/>
        <dbReference type="ChEBI" id="CHEBI:15378"/>
        <dbReference type="ChEBI" id="CHEBI:59871"/>
        <dbReference type="ChEBI" id="CHEBI:78442"/>
        <dbReference type="ChEBI" id="CHEBI:79333"/>
        <dbReference type="EC" id="3.1.1.96"/>
    </reaction>
</comment>
<dbReference type="GO" id="GO:0106026">
    <property type="term" value="F:Gly-tRNA(Ala) deacylase activity"/>
    <property type="evidence" value="ECO:0007669"/>
    <property type="project" value="UniProtKB-UniRule"/>
</dbReference>
<dbReference type="HAMAP" id="MF_00518">
    <property type="entry name" value="Deacylase_Dtd"/>
    <property type="match status" value="1"/>
</dbReference>
<evidence type="ECO:0000313" key="4">
    <source>
        <dbReference type="Proteomes" id="UP000391834"/>
    </source>
</evidence>
<proteinExistence type="inferred from homology"/>
<comment type="subcellular location">
    <subcellularLocation>
        <location evidence="2">Cytoplasm</location>
    </subcellularLocation>
</comment>
<comment type="subunit">
    <text evidence="2">Homodimer.</text>
</comment>
<feature type="short sequence motif" description="Gly-cisPro motif, important for rejection of L-amino acids" evidence="2">
    <location>
        <begin position="138"/>
        <end position="139"/>
    </location>
</feature>
<dbReference type="GO" id="GO:0051500">
    <property type="term" value="F:D-tyrosyl-tRNA(Tyr) deacylase activity"/>
    <property type="evidence" value="ECO:0007669"/>
    <property type="project" value="TreeGrafter"/>
</dbReference>
<reference evidence="3 4" key="1">
    <citation type="submission" date="2019-10" db="EMBL/GenBank/DDBJ databases">
        <title>Prolixibacter strains distinguished by the presence of nitrate reductase genes were adept at nitrate-dependent anaerobic corrosion of metallic iron and carbon steel.</title>
        <authorList>
            <person name="Iino T."/>
            <person name="Shono N."/>
            <person name="Ito K."/>
            <person name="Nakamura R."/>
            <person name="Sueoka K."/>
            <person name="Harayama S."/>
            <person name="Ohkuma M."/>
        </authorList>
    </citation>
    <scope>NUCLEOTIDE SEQUENCE [LARGE SCALE GENOMIC DNA]</scope>
    <source>
        <strain evidence="3 4">JCM 13498</strain>
    </source>
</reference>
<sequence length="150" mass="16623">MRVVIQRVSRASVTIDGNIKSHINRGLLVLLGIEEADGQEDIQWLSNKITQLRVFNDDNDVMNLSVKDVGGEMLVVSQFTLHAKTKKGNRPSYITAAKPEISVPMYEAFVEQLSKDLGKEVQTGEFGAHMDVELANDGPVTILIDTKNKE</sequence>
<evidence type="ECO:0000313" key="3">
    <source>
        <dbReference type="EMBL" id="GET32752.1"/>
    </source>
</evidence>
<comment type="caution">
    <text evidence="3">The sequence shown here is derived from an EMBL/GenBank/DDBJ whole genome shotgun (WGS) entry which is preliminary data.</text>
</comment>
<evidence type="ECO:0000256" key="2">
    <source>
        <dbReference type="HAMAP-Rule" id="MF_00518"/>
    </source>
</evidence>
<accession>A0A5M4AXY2</accession>
<dbReference type="EMBL" id="BLAX01000001">
    <property type="protein sequence ID" value="GET32752.1"/>
    <property type="molecule type" value="Genomic_DNA"/>
</dbReference>
<dbReference type="AlphaFoldDB" id="A0A5M4AXY2"/>
<keyword evidence="4" id="KW-1185">Reference proteome</keyword>
<gene>
    <name evidence="2 3" type="primary">dtd</name>
    <name evidence="3" type="ORF">PbJCM13498_16150</name>
</gene>
<dbReference type="GO" id="GO:0019478">
    <property type="term" value="P:D-amino acid catabolic process"/>
    <property type="evidence" value="ECO:0007669"/>
    <property type="project" value="UniProtKB-UniRule"/>
</dbReference>
<dbReference type="Pfam" id="PF02580">
    <property type="entry name" value="Tyr_Deacylase"/>
    <property type="match status" value="1"/>
</dbReference>
<evidence type="ECO:0000256" key="1">
    <source>
        <dbReference type="ARBA" id="ARBA00009673"/>
    </source>
</evidence>
<dbReference type="OrthoDB" id="9801395at2"/>
<comment type="function">
    <text evidence="2">An aminoacyl-tRNA editing enzyme that deacylates mischarged D-aminoacyl-tRNAs. Also deacylates mischarged glycyl-tRNA(Ala), protecting cells against glycine mischarging by AlaRS. Acts via tRNA-based rather than protein-based catalysis; rejects L-amino acids rather than detecting D-amino acids in the active site. By recycling D-aminoacyl-tRNA to D-amino acids and free tRNA molecules, this enzyme counteracts the toxicity associated with the formation of D-aminoacyl-tRNA entities in vivo and helps enforce protein L-homochirality.</text>
</comment>
<dbReference type="EC" id="3.1.1.-" evidence="2"/>
<dbReference type="PANTHER" id="PTHR10472">
    <property type="entry name" value="D-TYROSYL-TRNA TYR DEACYLASE"/>
    <property type="match status" value="1"/>
</dbReference>
<keyword evidence="2" id="KW-0378">Hydrolase</keyword>
<dbReference type="EC" id="3.1.1.96" evidence="2"/>
<dbReference type="Proteomes" id="UP000391834">
    <property type="component" value="Unassembled WGS sequence"/>
</dbReference>
<dbReference type="GO" id="GO:0043908">
    <property type="term" value="F:Ser(Gly)-tRNA(Ala) hydrolase activity"/>
    <property type="evidence" value="ECO:0007669"/>
    <property type="project" value="UniProtKB-UniRule"/>
</dbReference>
<dbReference type="RefSeq" id="WP_025862626.1">
    <property type="nucleotide sequence ID" value="NZ_BLAX01000001.1"/>
</dbReference>
<dbReference type="InterPro" id="IPR023509">
    <property type="entry name" value="DTD-like_sf"/>
</dbReference>